<comment type="caution">
    <text evidence="1">The sequence shown here is derived from an EMBL/GenBank/DDBJ whole genome shotgun (WGS) entry which is preliminary data.</text>
</comment>
<dbReference type="Pfam" id="PF19409">
    <property type="entry name" value="Thiopep_pre"/>
    <property type="match status" value="1"/>
</dbReference>
<gene>
    <name evidence="1" type="ORF">RZN05_03625</name>
</gene>
<evidence type="ECO:0008006" key="3">
    <source>
        <dbReference type="Google" id="ProtNLM"/>
    </source>
</evidence>
<dbReference type="EMBL" id="JAWJEJ010000001">
    <property type="protein sequence ID" value="MDV3456059.1"/>
    <property type="molecule type" value="Genomic_DNA"/>
</dbReference>
<evidence type="ECO:0000313" key="2">
    <source>
        <dbReference type="Proteomes" id="UP001273531"/>
    </source>
</evidence>
<sequence>MDTTTEFDLDDLDLDAIEVVATSGYMAIPETGASCCHNGSSCSGSTQTEITPG</sequence>
<name>A0ABU3Y404_9SPHN</name>
<dbReference type="RefSeq" id="WP_317225258.1">
    <property type="nucleotide sequence ID" value="NZ_JAWJEJ010000001.1"/>
</dbReference>
<proteinExistence type="predicted"/>
<organism evidence="1 2">
    <name type="scientific">Sphingomonas agrestis</name>
    <dbReference type="NCBI Taxonomy" id="3080540"/>
    <lineage>
        <taxon>Bacteria</taxon>
        <taxon>Pseudomonadati</taxon>
        <taxon>Pseudomonadota</taxon>
        <taxon>Alphaproteobacteria</taxon>
        <taxon>Sphingomonadales</taxon>
        <taxon>Sphingomonadaceae</taxon>
        <taxon>Sphingomonas</taxon>
    </lineage>
</organism>
<keyword evidence="2" id="KW-1185">Reference proteome</keyword>
<dbReference type="Proteomes" id="UP001273531">
    <property type="component" value="Unassembled WGS sequence"/>
</dbReference>
<accession>A0ABU3Y404</accession>
<protein>
    <recommendedName>
        <fullName evidence="3">Thiazolylpeptide-type bacteriocin</fullName>
    </recommendedName>
</protein>
<reference evidence="1 2" key="1">
    <citation type="submission" date="2023-10" db="EMBL/GenBank/DDBJ databases">
        <title>Sphingomonas sp. HF-S4 16S ribosomal RNA gene Genome sequencing and assembly.</title>
        <authorList>
            <person name="Lee H."/>
        </authorList>
    </citation>
    <scope>NUCLEOTIDE SEQUENCE [LARGE SCALE GENOMIC DNA]</scope>
    <source>
        <strain evidence="1 2">HF-S4</strain>
    </source>
</reference>
<evidence type="ECO:0000313" key="1">
    <source>
        <dbReference type="EMBL" id="MDV3456059.1"/>
    </source>
</evidence>